<name>A0ABQ3VTJ6_9CHLR</name>
<feature type="region of interest" description="Disordered" evidence="1">
    <location>
        <begin position="107"/>
        <end position="127"/>
    </location>
</feature>
<comment type="caution">
    <text evidence="2">The sequence shown here is derived from an EMBL/GenBank/DDBJ whole genome shotgun (WGS) entry which is preliminary data.</text>
</comment>
<dbReference type="PANTHER" id="PTHR30634">
    <property type="entry name" value="OUTER MEMBRANE LOLAB LIPOPROTEIN INSERTION APPARATUS"/>
    <property type="match status" value="1"/>
</dbReference>
<dbReference type="InterPro" id="IPR050458">
    <property type="entry name" value="LolB"/>
</dbReference>
<dbReference type="PANTHER" id="PTHR30634:SF14">
    <property type="match status" value="1"/>
</dbReference>
<keyword evidence="3" id="KW-1185">Reference proteome</keyword>
<dbReference type="Pfam" id="PF18934">
    <property type="entry name" value="DUF5682"/>
    <property type="match status" value="1"/>
</dbReference>
<sequence length="768" mass="86123">MSIHVFGIRHHGPGCARSLRAALEKLKPDILLIEGPPDAQEVLPFMEQPKMKPPVALLIYAPEQPKKAIYYPFTQFSPEWQALKYAQKEHIPARFMDLPQSIQLARAQEGEESAEVEPSAPTTRSKVKKALRQGSLATVVAPEADEQTLLEEDPLTLLAQAAGYTDHELWWERQIEQRHNVVDLFESILEAMTALRADARPPKAEEAQREAYMRQTIRAAQKEQFQRIAVVCGAWHAPVLTNPGPAKEDSELLKGLAQIKTTATWIPWTYSRLSSRSGYGAGMDAPGWYAHLWSARNQLTTRWVTRAAHLLREKGLDASSASIIEAVRLTEALAAMRDLTQPGLAEHNEAILTVLCHGDMAPMQLIRDQLEIGDKLGEVPKETPTVPLQRDLENWQQRLRLKPSIEKTKLELDLRKENDRARSQLLHRLQLLSIPWGKQVNVRGKAGTFHEHWQLQWKVNFAVAIIEANVWGNTIASASTSYVTDTASKLNELPELTELLQRVILAELPTAIDQLLSLLQKQAAVSTDVRHLMDALPPLARVARYSDVRQTRAEHILPIIDGLFERSLIGLPGACFALDDDAAQGMLNSIDHVQDSVQLLDRPEQRQAWQACLKNLAGRDSIHGLVRGRSCRLLLDQQALTESEMQELIQLALSPAVPVTQAAAWIEGVVRGSGLLLLHQDHLWRALDQWLSALNTDNFIQLLPILRRAFANFQAPERRQMGEKVKQLHRPLQADGYSGKDSQTPINHEHAAHVLPMLAQLMGVKYGN</sequence>
<reference evidence="2 3" key="1">
    <citation type="journal article" date="2021" name="Int. J. Syst. Evol. Microbiol.">
        <title>Reticulibacter mediterranei gen. nov., sp. nov., within the new family Reticulibacteraceae fam. nov., and Ktedonospora formicarum gen. nov., sp. nov., Ktedonobacter robiniae sp. nov., Dictyobacter formicarum sp. nov. and Dictyobacter arantiisoli sp. nov., belonging to the class Ktedonobacteria.</title>
        <authorList>
            <person name="Yabe S."/>
            <person name="Zheng Y."/>
            <person name="Wang C.M."/>
            <person name="Sakai Y."/>
            <person name="Abe K."/>
            <person name="Yokota A."/>
            <person name="Donadio S."/>
            <person name="Cavaletti L."/>
            <person name="Monciardini P."/>
        </authorList>
    </citation>
    <scope>NUCLEOTIDE SEQUENCE [LARGE SCALE GENOMIC DNA]</scope>
    <source>
        <strain evidence="2 3">SOSP1-9</strain>
    </source>
</reference>
<dbReference type="InterPro" id="IPR043737">
    <property type="entry name" value="DUF5682"/>
</dbReference>
<organism evidence="2 3">
    <name type="scientific">Dictyobacter formicarum</name>
    <dbReference type="NCBI Taxonomy" id="2778368"/>
    <lineage>
        <taxon>Bacteria</taxon>
        <taxon>Bacillati</taxon>
        <taxon>Chloroflexota</taxon>
        <taxon>Ktedonobacteria</taxon>
        <taxon>Ktedonobacterales</taxon>
        <taxon>Dictyobacteraceae</taxon>
        <taxon>Dictyobacter</taxon>
    </lineage>
</organism>
<dbReference type="RefSeq" id="WP_201366663.1">
    <property type="nucleotide sequence ID" value="NZ_BNJJ01000032.1"/>
</dbReference>
<evidence type="ECO:0000256" key="1">
    <source>
        <dbReference type="SAM" id="MobiDB-lite"/>
    </source>
</evidence>
<evidence type="ECO:0000313" key="3">
    <source>
        <dbReference type="Proteomes" id="UP000635565"/>
    </source>
</evidence>
<evidence type="ECO:0000313" key="2">
    <source>
        <dbReference type="EMBL" id="GHO89130.1"/>
    </source>
</evidence>
<protein>
    <submittedName>
        <fullName evidence="2">Uncharacterized protein</fullName>
    </submittedName>
</protein>
<gene>
    <name evidence="2" type="ORF">KSZ_71360</name>
</gene>
<proteinExistence type="predicted"/>
<dbReference type="Proteomes" id="UP000635565">
    <property type="component" value="Unassembled WGS sequence"/>
</dbReference>
<accession>A0ABQ3VTJ6</accession>
<dbReference type="EMBL" id="BNJJ01000032">
    <property type="protein sequence ID" value="GHO89130.1"/>
    <property type="molecule type" value="Genomic_DNA"/>
</dbReference>